<organism evidence="2 3">
    <name type="scientific">Trichonephila inaurata madagascariensis</name>
    <dbReference type="NCBI Taxonomy" id="2747483"/>
    <lineage>
        <taxon>Eukaryota</taxon>
        <taxon>Metazoa</taxon>
        <taxon>Ecdysozoa</taxon>
        <taxon>Arthropoda</taxon>
        <taxon>Chelicerata</taxon>
        <taxon>Arachnida</taxon>
        <taxon>Araneae</taxon>
        <taxon>Araneomorphae</taxon>
        <taxon>Entelegynae</taxon>
        <taxon>Araneoidea</taxon>
        <taxon>Nephilidae</taxon>
        <taxon>Trichonephila</taxon>
        <taxon>Trichonephila inaurata</taxon>
    </lineage>
</organism>
<evidence type="ECO:0000313" key="3">
    <source>
        <dbReference type="Proteomes" id="UP000886998"/>
    </source>
</evidence>
<reference evidence="2" key="1">
    <citation type="submission" date="2020-08" db="EMBL/GenBank/DDBJ databases">
        <title>Multicomponent nature underlies the extraordinary mechanical properties of spider dragline silk.</title>
        <authorList>
            <person name="Kono N."/>
            <person name="Nakamura H."/>
            <person name="Mori M."/>
            <person name="Yoshida Y."/>
            <person name="Ohtoshi R."/>
            <person name="Malay A.D."/>
            <person name="Moran D.A.P."/>
            <person name="Tomita M."/>
            <person name="Numata K."/>
            <person name="Arakawa K."/>
        </authorList>
    </citation>
    <scope>NUCLEOTIDE SEQUENCE</scope>
</reference>
<feature type="region of interest" description="Disordered" evidence="1">
    <location>
        <begin position="1"/>
        <end position="22"/>
    </location>
</feature>
<sequence>MQCKHSLKKHDYTPSLPPTNGMFLSGEEYKEGKPLTEFHQGVESEYRGDVLGYGIRKRVTASSGMRDLEGSGVGRRECVRSVPLISLSLFPSPSFSFCGTGSRGEWFGGGDRSRARD</sequence>
<accession>A0A8X6XI30</accession>
<gene>
    <name evidence="2" type="ORF">TNIN_187791</name>
</gene>
<dbReference type="EMBL" id="BMAV01009415">
    <property type="protein sequence ID" value="GFY53638.1"/>
    <property type="molecule type" value="Genomic_DNA"/>
</dbReference>
<keyword evidence="3" id="KW-1185">Reference proteome</keyword>
<dbReference type="AlphaFoldDB" id="A0A8X6XI30"/>
<comment type="caution">
    <text evidence="2">The sequence shown here is derived from an EMBL/GenBank/DDBJ whole genome shotgun (WGS) entry which is preliminary data.</text>
</comment>
<evidence type="ECO:0000313" key="2">
    <source>
        <dbReference type="EMBL" id="GFY53638.1"/>
    </source>
</evidence>
<protein>
    <submittedName>
        <fullName evidence="2">Uncharacterized protein</fullName>
    </submittedName>
</protein>
<evidence type="ECO:0000256" key="1">
    <source>
        <dbReference type="SAM" id="MobiDB-lite"/>
    </source>
</evidence>
<name>A0A8X6XI30_9ARAC</name>
<dbReference type="Proteomes" id="UP000886998">
    <property type="component" value="Unassembled WGS sequence"/>
</dbReference>
<proteinExistence type="predicted"/>